<evidence type="ECO:0000313" key="6">
    <source>
        <dbReference type="EMBL" id="KAK6918271.1"/>
    </source>
</evidence>
<feature type="signal peptide" evidence="5">
    <location>
        <begin position="1"/>
        <end position="32"/>
    </location>
</feature>
<keyword evidence="3" id="KW-0378">Hydrolase</keyword>
<keyword evidence="4" id="KW-0325">Glycoprotein</keyword>
<evidence type="ECO:0000256" key="5">
    <source>
        <dbReference type="SAM" id="SignalP"/>
    </source>
</evidence>
<accession>A0AAN8YYX3</accession>
<evidence type="ECO:0000313" key="7">
    <source>
        <dbReference type="Proteomes" id="UP001370490"/>
    </source>
</evidence>
<dbReference type="AlphaFoldDB" id="A0AAN8YYX3"/>
<evidence type="ECO:0000256" key="4">
    <source>
        <dbReference type="ARBA" id="ARBA00023180"/>
    </source>
</evidence>
<dbReference type="EMBL" id="JBAMMX010000022">
    <property type="protein sequence ID" value="KAK6918271.1"/>
    <property type="molecule type" value="Genomic_DNA"/>
</dbReference>
<evidence type="ECO:0000256" key="2">
    <source>
        <dbReference type="ARBA" id="ARBA00022729"/>
    </source>
</evidence>
<evidence type="ECO:0000256" key="3">
    <source>
        <dbReference type="ARBA" id="ARBA00022801"/>
    </source>
</evidence>
<dbReference type="SUPFAM" id="SSF52266">
    <property type="entry name" value="SGNH hydrolase"/>
    <property type="match status" value="1"/>
</dbReference>
<dbReference type="PANTHER" id="PTHR22835:SF476">
    <property type="entry name" value="OS06G0160200 PROTEIN"/>
    <property type="match status" value="1"/>
</dbReference>
<keyword evidence="2 5" id="KW-0732">Signal</keyword>
<evidence type="ECO:0000256" key="1">
    <source>
        <dbReference type="ARBA" id="ARBA00008668"/>
    </source>
</evidence>
<dbReference type="Pfam" id="PF00657">
    <property type="entry name" value="Lipase_GDSL"/>
    <property type="match status" value="1"/>
</dbReference>
<comment type="similarity">
    <text evidence="1">Belongs to the 'GDSL' lipolytic enzyme family.</text>
</comment>
<dbReference type="Proteomes" id="UP001370490">
    <property type="component" value="Unassembled WGS sequence"/>
</dbReference>
<sequence>MAMALSSSKSHSKTTGLFLVLLLATQWSLCQSRCNFKAIFNFGDSNSDTGGFWAAFPAQSGPFGMTYFKKPVGRATDGRVIVDFLAQALGLPFLSPYLQSIGSDFRHGANYATLASTVLLPNTSLFVSGISPFSLAIQLNQMKDFKAKVDEYHSSPQKGFSPLPSPNVIRKSIYTLFIGQNDLSSKLEAVDTIGPQVASQIAWTLKELYALGGRTFWVLNMAPVGCYPSLLVGLPDDSSDLDSFGCSVTYNNAVKKYNKMLKETLTQTRQSLPKAHLIYVDYYSVMLELFRHPTKHGLKYGPKACCGYGGGKYNMDSRIYCGNKKEIDGRIVEAKACSDPENYVSWDGIHASDAANKLATLAILNASYFDPPFPLHRLCDLHPID</sequence>
<comment type="caution">
    <text evidence="6">The sequence shown here is derived from an EMBL/GenBank/DDBJ whole genome shotgun (WGS) entry which is preliminary data.</text>
</comment>
<dbReference type="PANTHER" id="PTHR22835">
    <property type="entry name" value="ZINC FINGER FYVE DOMAIN CONTAINING PROTEIN"/>
    <property type="match status" value="1"/>
</dbReference>
<name>A0AAN8YYX3_9MAGN</name>
<dbReference type="CDD" id="cd01837">
    <property type="entry name" value="SGNH_plant_lipase_like"/>
    <property type="match status" value="1"/>
</dbReference>
<dbReference type="InterPro" id="IPR036514">
    <property type="entry name" value="SGNH_hydro_sf"/>
</dbReference>
<dbReference type="Gene3D" id="3.40.50.1110">
    <property type="entry name" value="SGNH hydrolase"/>
    <property type="match status" value="1"/>
</dbReference>
<dbReference type="InterPro" id="IPR035669">
    <property type="entry name" value="SGNH_plant_lipase-like"/>
</dbReference>
<protein>
    <submittedName>
        <fullName evidence="6">GDSL lipase/esterase</fullName>
    </submittedName>
</protein>
<dbReference type="GO" id="GO:0016788">
    <property type="term" value="F:hydrolase activity, acting on ester bonds"/>
    <property type="evidence" value="ECO:0007669"/>
    <property type="project" value="InterPro"/>
</dbReference>
<gene>
    <name evidence="6" type="ORF">RJ641_016693</name>
</gene>
<keyword evidence="7" id="KW-1185">Reference proteome</keyword>
<proteinExistence type="inferred from homology"/>
<dbReference type="InterPro" id="IPR001087">
    <property type="entry name" value="GDSL"/>
</dbReference>
<organism evidence="6 7">
    <name type="scientific">Dillenia turbinata</name>
    <dbReference type="NCBI Taxonomy" id="194707"/>
    <lineage>
        <taxon>Eukaryota</taxon>
        <taxon>Viridiplantae</taxon>
        <taxon>Streptophyta</taxon>
        <taxon>Embryophyta</taxon>
        <taxon>Tracheophyta</taxon>
        <taxon>Spermatophyta</taxon>
        <taxon>Magnoliopsida</taxon>
        <taxon>eudicotyledons</taxon>
        <taxon>Gunneridae</taxon>
        <taxon>Pentapetalae</taxon>
        <taxon>Dilleniales</taxon>
        <taxon>Dilleniaceae</taxon>
        <taxon>Dillenia</taxon>
    </lineage>
</organism>
<reference evidence="6 7" key="1">
    <citation type="submission" date="2023-12" db="EMBL/GenBank/DDBJ databases">
        <title>A high-quality genome assembly for Dillenia turbinata (Dilleniales).</title>
        <authorList>
            <person name="Chanderbali A."/>
        </authorList>
    </citation>
    <scope>NUCLEOTIDE SEQUENCE [LARGE SCALE GENOMIC DNA]</scope>
    <source>
        <strain evidence="6">LSX21</strain>
        <tissue evidence="6">Leaf</tissue>
    </source>
</reference>
<feature type="chain" id="PRO_5042817800" evidence="5">
    <location>
        <begin position="33"/>
        <end position="385"/>
    </location>
</feature>